<dbReference type="AlphaFoldDB" id="A0AAN7Z182"/>
<evidence type="ECO:0000313" key="3">
    <source>
        <dbReference type="Proteomes" id="UP001305414"/>
    </source>
</evidence>
<keyword evidence="1" id="KW-0472">Membrane</keyword>
<keyword evidence="1" id="KW-0812">Transmembrane</keyword>
<organism evidence="2 3">
    <name type="scientific">Xylaria bambusicola</name>
    <dbReference type="NCBI Taxonomy" id="326684"/>
    <lineage>
        <taxon>Eukaryota</taxon>
        <taxon>Fungi</taxon>
        <taxon>Dikarya</taxon>
        <taxon>Ascomycota</taxon>
        <taxon>Pezizomycotina</taxon>
        <taxon>Sordariomycetes</taxon>
        <taxon>Xylariomycetidae</taxon>
        <taxon>Xylariales</taxon>
        <taxon>Xylariaceae</taxon>
        <taxon>Xylaria</taxon>
    </lineage>
</organism>
<accession>A0AAN7Z182</accession>
<name>A0AAN7Z182_9PEZI</name>
<gene>
    <name evidence="2" type="ORF">RRF57_009019</name>
</gene>
<proteinExistence type="predicted"/>
<reference evidence="2 3" key="1">
    <citation type="submission" date="2023-10" db="EMBL/GenBank/DDBJ databases">
        <title>Draft genome sequence of Xylaria bambusicola isolate GMP-LS, the root and basal stem rot pathogen of sugarcane in Indonesia.</title>
        <authorList>
            <person name="Selvaraj P."/>
            <person name="Muralishankar V."/>
            <person name="Muruganantham S."/>
            <person name="Sp S."/>
            <person name="Haryani S."/>
            <person name="Lau K.J.X."/>
            <person name="Naqvi N.I."/>
        </authorList>
    </citation>
    <scope>NUCLEOTIDE SEQUENCE [LARGE SCALE GENOMIC DNA]</scope>
    <source>
        <strain evidence="2">GMP-LS</strain>
    </source>
</reference>
<comment type="caution">
    <text evidence="2">The sequence shown here is derived from an EMBL/GenBank/DDBJ whole genome shotgun (WGS) entry which is preliminary data.</text>
</comment>
<dbReference type="EMBL" id="JAWHQM010000031">
    <property type="protein sequence ID" value="KAK5633305.1"/>
    <property type="molecule type" value="Genomic_DNA"/>
</dbReference>
<keyword evidence="1" id="KW-1133">Transmembrane helix</keyword>
<evidence type="ECO:0000313" key="2">
    <source>
        <dbReference type="EMBL" id="KAK5633305.1"/>
    </source>
</evidence>
<dbReference type="Proteomes" id="UP001305414">
    <property type="component" value="Unassembled WGS sequence"/>
</dbReference>
<evidence type="ECO:0000256" key="1">
    <source>
        <dbReference type="SAM" id="Phobius"/>
    </source>
</evidence>
<keyword evidence="3" id="KW-1185">Reference proteome</keyword>
<sequence length="191" mass="21419">MLKYISIPLEHNPLLAGSENIGYSTIKVKPKLHIIIPPYSHPVEGLAALDDNLITTMDDTNYEGDVSVIYTPCARTGYCDYCLEQGLDHNLQADRQRRQSTRAMETQRDGGTFDAYLSFYACLLGIVMFLLLFFLYYSGCVDMYPNSVSTPSHRHASALPKSLGLDIYFQSMNMIIENKNKTSSVPFSALP</sequence>
<protein>
    <submittedName>
        <fullName evidence="2">Uncharacterized protein</fullName>
    </submittedName>
</protein>
<feature type="transmembrane region" description="Helical" evidence="1">
    <location>
        <begin position="117"/>
        <end position="137"/>
    </location>
</feature>